<dbReference type="GO" id="GO:0046872">
    <property type="term" value="F:metal ion binding"/>
    <property type="evidence" value="ECO:0007669"/>
    <property type="project" value="UniProtKB-KW"/>
</dbReference>
<proteinExistence type="predicted"/>
<dbReference type="SMART" id="SM00471">
    <property type="entry name" value="HDc"/>
    <property type="match status" value="1"/>
</dbReference>
<dbReference type="STRING" id="1121324.CLIT_23c03490"/>
<dbReference type="InterPro" id="IPR003607">
    <property type="entry name" value="HD/PDEase_dom"/>
</dbReference>
<organism evidence="8 9">
    <name type="scientific">Peptoclostridium litorale DSM 5388</name>
    <dbReference type="NCBI Taxonomy" id="1121324"/>
    <lineage>
        <taxon>Bacteria</taxon>
        <taxon>Bacillati</taxon>
        <taxon>Bacillota</taxon>
        <taxon>Clostridia</taxon>
        <taxon>Peptostreptococcales</taxon>
        <taxon>Peptoclostridiaceae</taxon>
        <taxon>Peptoclostridium</taxon>
    </lineage>
</organism>
<dbReference type="InterPro" id="IPR005249">
    <property type="entry name" value="YqeK"/>
</dbReference>
<dbReference type="SUPFAM" id="SSF109604">
    <property type="entry name" value="HD-domain/PDEase-like"/>
    <property type="match status" value="1"/>
</dbReference>
<dbReference type="PROSITE" id="PS51831">
    <property type="entry name" value="HD"/>
    <property type="match status" value="1"/>
</dbReference>
<evidence type="ECO:0000256" key="2">
    <source>
        <dbReference type="ARBA" id="ARBA00022723"/>
    </source>
</evidence>
<dbReference type="Gene3D" id="1.10.3210.10">
    <property type="entry name" value="Hypothetical protein af1432"/>
    <property type="match status" value="1"/>
</dbReference>
<comment type="catalytic activity">
    <reaction evidence="6">
        <text>P(1),P(4)-bis(5'-adenosyl) tetraphosphate + H2O = 2 ADP + 2 H(+)</text>
        <dbReference type="Rhea" id="RHEA:24252"/>
        <dbReference type="ChEBI" id="CHEBI:15377"/>
        <dbReference type="ChEBI" id="CHEBI:15378"/>
        <dbReference type="ChEBI" id="CHEBI:58141"/>
        <dbReference type="ChEBI" id="CHEBI:456216"/>
        <dbReference type="EC" id="3.6.1.41"/>
    </reaction>
</comment>
<comment type="caution">
    <text evidence="8">The sequence shown here is derived from an EMBL/GenBank/DDBJ whole genome shotgun (WGS) entry which is preliminary data.</text>
</comment>
<evidence type="ECO:0000313" key="9">
    <source>
        <dbReference type="Proteomes" id="UP000027946"/>
    </source>
</evidence>
<dbReference type="GO" id="GO:0008803">
    <property type="term" value="F:bis(5'-nucleosyl)-tetraphosphatase (symmetrical) activity"/>
    <property type="evidence" value="ECO:0007669"/>
    <property type="project" value="UniProtKB-EC"/>
</dbReference>
<dbReference type="Pfam" id="PF01966">
    <property type="entry name" value="HD"/>
    <property type="match status" value="1"/>
</dbReference>
<keyword evidence="4 8" id="KW-0378">Hydrolase</keyword>
<evidence type="ECO:0000256" key="4">
    <source>
        <dbReference type="ARBA" id="ARBA00022801"/>
    </source>
</evidence>
<dbReference type="InterPro" id="IPR051094">
    <property type="entry name" value="Diverse_Catalytic_Enzymes"/>
</dbReference>
<dbReference type="InterPro" id="IPR006675">
    <property type="entry name" value="HDIG_dom"/>
</dbReference>
<keyword evidence="3" id="KW-0547">Nucleotide-binding</keyword>
<dbReference type="eggNOG" id="COG1713">
    <property type="taxonomic scope" value="Bacteria"/>
</dbReference>
<name>A0A069RIL1_PEPLI</name>
<dbReference type="GO" id="GO:0000166">
    <property type="term" value="F:nucleotide binding"/>
    <property type="evidence" value="ECO:0007669"/>
    <property type="project" value="UniProtKB-KW"/>
</dbReference>
<dbReference type="Proteomes" id="UP000027946">
    <property type="component" value="Unassembled WGS sequence"/>
</dbReference>
<keyword evidence="2" id="KW-0479">Metal-binding</keyword>
<evidence type="ECO:0000256" key="6">
    <source>
        <dbReference type="ARBA" id="ARBA00049417"/>
    </source>
</evidence>
<dbReference type="InterPro" id="IPR006674">
    <property type="entry name" value="HD_domain"/>
</dbReference>
<dbReference type="RefSeq" id="WP_038267907.1">
    <property type="nucleotide sequence ID" value="NZ_FSRH01000003.1"/>
</dbReference>
<dbReference type="OrthoDB" id="5295945at2"/>
<protein>
    <recommendedName>
        <fullName evidence="1">bis(5'-nucleosyl)-tetraphosphatase (symmetrical)</fullName>
        <ecNumber evidence="1">3.6.1.41</ecNumber>
    </recommendedName>
</protein>
<dbReference type="CDD" id="cd00077">
    <property type="entry name" value="HDc"/>
    <property type="match status" value="1"/>
</dbReference>
<dbReference type="NCBIfam" id="TIGR00488">
    <property type="entry name" value="bis(5'-nucleosyl)-tetraphosphatase (symmetrical) YqeK"/>
    <property type="match status" value="1"/>
</dbReference>
<evidence type="ECO:0000256" key="1">
    <source>
        <dbReference type="ARBA" id="ARBA00012506"/>
    </source>
</evidence>
<reference evidence="8 9" key="1">
    <citation type="submission" date="2014-03" db="EMBL/GenBank/DDBJ databases">
        <title>Genome sequence of Clostridium litorale W6, DSM 5388.</title>
        <authorList>
            <person name="Poehlein A."/>
            <person name="Jagirdar A."/>
            <person name="Khonsari B."/>
            <person name="Chibani C.M."/>
            <person name="Gutierrez Gutierrez D.A."/>
            <person name="Davydova E."/>
            <person name="Alghaithi H.S."/>
            <person name="Nair K.P."/>
            <person name="Dhamotharan K."/>
            <person name="Chandran L."/>
            <person name="G W."/>
            <person name="Daniel R."/>
        </authorList>
    </citation>
    <scope>NUCLEOTIDE SEQUENCE [LARGE SCALE GENOMIC DNA]</scope>
    <source>
        <strain evidence="8 9">W6</strain>
    </source>
</reference>
<accession>A0A069RIL1</accession>
<evidence type="ECO:0000313" key="8">
    <source>
        <dbReference type="EMBL" id="KDR94077.1"/>
    </source>
</evidence>
<dbReference type="NCBIfam" id="TIGR00277">
    <property type="entry name" value="HDIG"/>
    <property type="match status" value="1"/>
</dbReference>
<dbReference type="EMBL" id="JJMM01000026">
    <property type="protein sequence ID" value="KDR94077.1"/>
    <property type="molecule type" value="Genomic_DNA"/>
</dbReference>
<keyword evidence="9" id="KW-1185">Reference proteome</keyword>
<evidence type="ECO:0000256" key="5">
    <source>
        <dbReference type="ARBA" id="ARBA00023004"/>
    </source>
</evidence>
<feature type="domain" description="HD" evidence="7">
    <location>
        <begin position="18"/>
        <end position="133"/>
    </location>
</feature>
<dbReference type="AlphaFoldDB" id="A0A069RIL1"/>
<evidence type="ECO:0000259" key="7">
    <source>
        <dbReference type="PROSITE" id="PS51831"/>
    </source>
</evidence>
<gene>
    <name evidence="8" type="ORF">CLIT_23c03490</name>
</gene>
<sequence length="192" mass="21956">MDIEQIKEKLKKIVSPKRFKHTIGVFETAEKLAKTYGADVQRAQMAALLHDCAKGVKGEKVFEYVFEHDVFLDDIEKKETALSHGAIGAHMARAEFGINDDEIISAIRYHTTGKPDMTKLEKIIYIADFIEPERSYPGVDELRKLAFEDIDAALLLAFDNTIRYVLSIRKILHTRTIEARNFILEQMEHMGC</sequence>
<dbReference type="EC" id="3.6.1.41" evidence="1"/>
<dbReference type="PANTHER" id="PTHR35795">
    <property type="entry name" value="SLR1885 PROTEIN"/>
    <property type="match status" value="1"/>
</dbReference>
<dbReference type="PANTHER" id="PTHR35795:SF1">
    <property type="entry name" value="BIS(5'-NUCLEOSYL)-TETRAPHOSPHATASE, SYMMETRICAL"/>
    <property type="match status" value="1"/>
</dbReference>
<evidence type="ECO:0000256" key="3">
    <source>
        <dbReference type="ARBA" id="ARBA00022741"/>
    </source>
</evidence>
<keyword evidence="5" id="KW-0408">Iron</keyword>